<name>A0A8S5ME21_9CAUD</name>
<protein>
    <submittedName>
        <fullName evidence="2">Uncharacterized protein</fullName>
    </submittedName>
</protein>
<sequence>MLHVARTKINKDVIVLYMLAKKYKLDLLSLLALYEIYDKDVFLFFYILSGSQDFALMEKDVDDINFGDSLLELPKETNLRLMFTKAKKVSDALRRNSERGLTTVTLPWYNVLKKYCMKSEISGENYINFYTALKEEPVTKEIKKVVKKKTTSSKKETKKEKVLA</sequence>
<organism evidence="2">
    <name type="scientific">Siphoviridae sp. ctYh54</name>
    <dbReference type="NCBI Taxonomy" id="2826379"/>
    <lineage>
        <taxon>Viruses</taxon>
        <taxon>Duplodnaviria</taxon>
        <taxon>Heunggongvirae</taxon>
        <taxon>Uroviricota</taxon>
        <taxon>Caudoviricetes</taxon>
    </lineage>
</organism>
<reference evidence="2" key="1">
    <citation type="journal article" date="2021" name="Proc. Natl. Acad. Sci. U.S.A.">
        <title>A Catalog of Tens of Thousands of Viruses from Human Metagenomes Reveals Hidden Associations with Chronic Diseases.</title>
        <authorList>
            <person name="Tisza M.J."/>
            <person name="Buck C.B."/>
        </authorList>
    </citation>
    <scope>NUCLEOTIDE SEQUENCE</scope>
    <source>
        <strain evidence="2">CtYh54</strain>
    </source>
</reference>
<proteinExistence type="predicted"/>
<accession>A0A8S5ME21</accession>
<dbReference type="EMBL" id="BK014884">
    <property type="protein sequence ID" value="DAD80573.1"/>
    <property type="molecule type" value="Genomic_DNA"/>
</dbReference>
<evidence type="ECO:0000256" key="1">
    <source>
        <dbReference type="SAM" id="MobiDB-lite"/>
    </source>
</evidence>
<feature type="region of interest" description="Disordered" evidence="1">
    <location>
        <begin position="144"/>
        <end position="164"/>
    </location>
</feature>
<evidence type="ECO:0000313" key="2">
    <source>
        <dbReference type="EMBL" id="DAD80573.1"/>
    </source>
</evidence>
<feature type="compositionally biased region" description="Basic and acidic residues" evidence="1">
    <location>
        <begin position="153"/>
        <end position="164"/>
    </location>
</feature>